<dbReference type="CDD" id="cd06577">
    <property type="entry name" value="PASTA_pknB"/>
    <property type="match status" value="1"/>
</dbReference>
<evidence type="ECO:0000313" key="4">
    <source>
        <dbReference type="Proteomes" id="UP000410049"/>
    </source>
</evidence>
<keyword evidence="1" id="KW-0472">Membrane</keyword>
<proteinExistence type="predicted"/>
<dbReference type="InterPro" id="IPR026870">
    <property type="entry name" value="Zinc_ribbon_dom"/>
</dbReference>
<reference evidence="3 4" key="1">
    <citation type="journal article" date="2019" name="Syst. Appl. Microbiol.">
        <title>Characterization of Bifidobacterium species in feaces of the Egyptian fruit bat: Description of B. vespertilionis sp. nov. and B. rousetti sp. nov.</title>
        <authorList>
            <person name="Modesto M."/>
            <person name="Satti M."/>
            <person name="Watanabe K."/>
            <person name="Puglisi E."/>
            <person name="Morelli L."/>
            <person name="Huang C.-H."/>
            <person name="Liou J.-S."/>
            <person name="Miyashita M."/>
            <person name="Tamura T."/>
            <person name="Saito S."/>
            <person name="Mori K."/>
            <person name="Huang L."/>
            <person name="Sciavilla P."/>
            <person name="Sandri C."/>
            <person name="Spiezio C."/>
            <person name="Vitali F."/>
            <person name="Cavalieri D."/>
            <person name="Perpetuini G."/>
            <person name="Tofalo R."/>
            <person name="Bonetti A."/>
            <person name="Arita M."/>
            <person name="Mattarelli P."/>
        </authorList>
    </citation>
    <scope>NUCLEOTIDE SEQUENCE [LARGE SCALE GENOMIC DNA]</scope>
    <source>
        <strain evidence="3 4">RST17</strain>
    </source>
</reference>
<dbReference type="InterPro" id="IPR005543">
    <property type="entry name" value="PASTA_dom"/>
</dbReference>
<dbReference type="SMART" id="SM00740">
    <property type="entry name" value="PASTA"/>
    <property type="match status" value="1"/>
</dbReference>
<keyword evidence="1" id="KW-1133">Transmembrane helix</keyword>
<organism evidence="3 4">
    <name type="scientific">Bifidobacterium myosotis</name>
    <dbReference type="NCBI Taxonomy" id="1630166"/>
    <lineage>
        <taxon>Bacteria</taxon>
        <taxon>Bacillati</taxon>
        <taxon>Actinomycetota</taxon>
        <taxon>Actinomycetes</taxon>
        <taxon>Bifidobacteriales</taxon>
        <taxon>Bifidobacteriaceae</taxon>
        <taxon>Bifidobacterium</taxon>
    </lineage>
</organism>
<gene>
    <name evidence="3" type="ORF">EMO91_00880</name>
</gene>
<dbReference type="Pfam" id="PF03793">
    <property type="entry name" value="PASTA"/>
    <property type="match status" value="1"/>
</dbReference>
<dbReference type="Pfam" id="PF13240">
    <property type="entry name" value="Zn_Ribbon_1"/>
    <property type="match status" value="1"/>
</dbReference>
<name>A0A5M9ZQT8_9BIFI</name>
<feature type="transmembrane region" description="Helical" evidence="1">
    <location>
        <begin position="54"/>
        <end position="76"/>
    </location>
</feature>
<evidence type="ECO:0000256" key="1">
    <source>
        <dbReference type="SAM" id="Phobius"/>
    </source>
</evidence>
<protein>
    <submittedName>
        <fullName evidence="3">PASTA domain-containing protein</fullName>
    </submittedName>
</protein>
<evidence type="ECO:0000313" key="3">
    <source>
        <dbReference type="EMBL" id="KAA8829815.1"/>
    </source>
</evidence>
<dbReference type="Proteomes" id="UP000410049">
    <property type="component" value="Unassembled WGS sequence"/>
</dbReference>
<dbReference type="Gene3D" id="3.30.10.20">
    <property type="match status" value="1"/>
</dbReference>
<comment type="caution">
    <text evidence="3">The sequence shown here is derived from an EMBL/GenBank/DDBJ whole genome shotgun (WGS) entry which is preliminary data.</text>
</comment>
<evidence type="ECO:0000259" key="2">
    <source>
        <dbReference type="PROSITE" id="PS51178"/>
    </source>
</evidence>
<accession>A0A5M9ZQT8</accession>
<dbReference type="AlphaFoldDB" id="A0A5M9ZQT8"/>
<dbReference type="EMBL" id="RZUH01000001">
    <property type="protein sequence ID" value="KAA8829815.1"/>
    <property type="molecule type" value="Genomic_DNA"/>
</dbReference>
<feature type="domain" description="PASTA" evidence="2">
    <location>
        <begin position="237"/>
        <end position="299"/>
    </location>
</feature>
<sequence>MICPNCHAAMPDRNRFCTRCGTALTAPGQPRMNMPQGASDTTMPIPARPGPNRLIVALATLLAVLIAAAITLFATYRLEIWGGKTLPSPDVIARQVVSRTGGGADGKVQAKDVTAALKIKGLNAATVPVFSGEKRGVFLGYDGMMQGQRVAAGSTVKVRESAGPGVPEDTIGKPVTDVTDTFAGMGVPVHYKNVVISSGSTIPEGQIAVTHPAPGTGLTDDDKDDGIYIGVASKGEGIPVDVLGMDKDKAVSSLESQGYDVDLEPHYSSKQYVGKISGSYPGPGSTLDSGEKVTLYYGVDKSSNMDLLTETTGGYTVADMNAIPMIGMYCKSRVVDTSKDCITLEQASGPFGDGTEAGSYLQIKGREPADRFDVLGLTNYSQDISGVLVKPYGIMAEQELPMRNHLLLKDWGMFELYAGMDLRDCGGTVMANSTGEYCVDGTYYQATYNEDTYSLDPPAGVDDSQSPTGTTFRMKDFLVYFPVGADVQSLEDSGYFDADALAKARKQKAVDTNRPFILMRDTSQYDKTEVSADDFSTVDPFVPTNSRLNGYTNKMVTMKPGPSDATVYYLVEQNGDLDWSAMPDAGV</sequence>
<dbReference type="PROSITE" id="PS51178">
    <property type="entry name" value="PASTA"/>
    <property type="match status" value="1"/>
</dbReference>
<keyword evidence="1" id="KW-0812">Transmembrane</keyword>